<evidence type="ECO:0000313" key="1">
    <source>
        <dbReference type="EMBL" id="KAF3520921.1"/>
    </source>
</evidence>
<protein>
    <submittedName>
        <fullName evidence="1">Uncharacterized protein</fullName>
    </submittedName>
</protein>
<comment type="caution">
    <text evidence="1">The sequence shown here is derived from an EMBL/GenBank/DDBJ whole genome shotgun (WGS) entry which is preliminary data.</text>
</comment>
<evidence type="ECO:0000313" key="2">
    <source>
        <dbReference type="Proteomes" id="UP000266723"/>
    </source>
</evidence>
<organism evidence="1 2">
    <name type="scientific">Brassica cretica</name>
    <name type="common">Mustard</name>
    <dbReference type="NCBI Taxonomy" id="69181"/>
    <lineage>
        <taxon>Eukaryota</taxon>
        <taxon>Viridiplantae</taxon>
        <taxon>Streptophyta</taxon>
        <taxon>Embryophyta</taxon>
        <taxon>Tracheophyta</taxon>
        <taxon>Spermatophyta</taxon>
        <taxon>Magnoliopsida</taxon>
        <taxon>eudicotyledons</taxon>
        <taxon>Gunneridae</taxon>
        <taxon>Pentapetalae</taxon>
        <taxon>rosids</taxon>
        <taxon>malvids</taxon>
        <taxon>Brassicales</taxon>
        <taxon>Brassicaceae</taxon>
        <taxon>Brassiceae</taxon>
        <taxon>Brassica</taxon>
    </lineage>
</organism>
<accession>A0ABQ7B372</accession>
<proteinExistence type="predicted"/>
<gene>
    <name evidence="1" type="ORF">DY000_02059628</name>
</gene>
<dbReference type="EMBL" id="QGKV02001556">
    <property type="protein sequence ID" value="KAF3520921.1"/>
    <property type="molecule type" value="Genomic_DNA"/>
</dbReference>
<reference evidence="1 2" key="1">
    <citation type="journal article" date="2020" name="BMC Genomics">
        <title>Intraspecific diversification of the crop wild relative Brassica cretica Lam. using demographic model selection.</title>
        <authorList>
            <person name="Kioukis A."/>
            <person name="Michalopoulou V.A."/>
            <person name="Briers L."/>
            <person name="Pirintsos S."/>
            <person name="Studholme D.J."/>
            <person name="Pavlidis P."/>
            <person name="Sarris P.F."/>
        </authorList>
    </citation>
    <scope>NUCLEOTIDE SEQUENCE [LARGE SCALE GENOMIC DNA]</scope>
    <source>
        <strain evidence="2">cv. PFS-1207/04</strain>
    </source>
</reference>
<sequence length="88" mass="9526">MKKKCDLLQAEPSPELITTTAHRDVDKLNLTHAKPPSCSSRRDEAIATDHAAIGVPMKQHSPRARAGHAPPPEIVFAAFAAGPPSRRR</sequence>
<name>A0ABQ7B372_BRACR</name>
<dbReference type="Proteomes" id="UP000266723">
    <property type="component" value="Unassembled WGS sequence"/>
</dbReference>
<keyword evidence="2" id="KW-1185">Reference proteome</keyword>